<keyword evidence="9" id="KW-1185">Reference proteome</keyword>
<dbReference type="Gene3D" id="1.10.3720.10">
    <property type="entry name" value="MetI-like"/>
    <property type="match status" value="1"/>
</dbReference>
<evidence type="ECO:0000256" key="1">
    <source>
        <dbReference type="ARBA" id="ARBA00004141"/>
    </source>
</evidence>
<feature type="transmembrane region" description="Helical" evidence="6">
    <location>
        <begin position="15"/>
        <end position="42"/>
    </location>
</feature>
<dbReference type="Pfam" id="PF00528">
    <property type="entry name" value="BPD_transp_1"/>
    <property type="match status" value="1"/>
</dbReference>
<dbReference type="SUPFAM" id="SSF161098">
    <property type="entry name" value="MetI-like"/>
    <property type="match status" value="1"/>
</dbReference>
<organism evidence="8 9">
    <name type="scientific">Pectinatus cerevisiiphilus</name>
    <dbReference type="NCBI Taxonomy" id="86956"/>
    <lineage>
        <taxon>Bacteria</taxon>
        <taxon>Bacillati</taxon>
        <taxon>Bacillota</taxon>
        <taxon>Negativicutes</taxon>
        <taxon>Selenomonadales</taxon>
        <taxon>Selenomonadaceae</taxon>
        <taxon>Pectinatus</taxon>
    </lineage>
</organism>
<feature type="transmembrane region" description="Helical" evidence="6">
    <location>
        <begin position="202"/>
        <end position="221"/>
    </location>
</feature>
<dbReference type="GO" id="GO:0055085">
    <property type="term" value="P:transmembrane transport"/>
    <property type="evidence" value="ECO:0007669"/>
    <property type="project" value="InterPro"/>
</dbReference>
<comment type="caution">
    <text evidence="8">The sequence shown here is derived from an EMBL/GenBank/DDBJ whole genome shotgun (WGS) entry which is preliminary data.</text>
</comment>
<keyword evidence="2 6" id="KW-0812">Transmembrane</keyword>
<evidence type="ECO:0000313" key="8">
    <source>
        <dbReference type="EMBL" id="TCS77485.1"/>
    </source>
</evidence>
<dbReference type="GO" id="GO:0006865">
    <property type="term" value="P:amino acid transport"/>
    <property type="evidence" value="ECO:0007669"/>
    <property type="project" value="UniProtKB-KW"/>
</dbReference>
<dbReference type="Proteomes" id="UP000295188">
    <property type="component" value="Unassembled WGS sequence"/>
</dbReference>
<dbReference type="CDD" id="cd06261">
    <property type="entry name" value="TM_PBP2"/>
    <property type="match status" value="1"/>
</dbReference>
<evidence type="ECO:0000256" key="4">
    <source>
        <dbReference type="ARBA" id="ARBA00022989"/>
    </source>
</evidence>
<evidence type="ECO:0000256" key="3">
    <source>
        <dbReference type="ARBA" id="ARBA00022970"/>
    </source>
</evidence>
<dbReference type="InterPro" id="IPR000515">
    <property type="entry name" value="MetI-like"/>
</dbReference>
<comment type="similarity">
    <text evidence="6">Belongs to the binding-protein-dependent transport system permease family.</text>
</comment>
<reference evidence="8 9" key="1">
    <citation type="submission" date="2019-03" db="EMBL/GenBank/DDBJ databases">
        <title>Genomic Encyclopedia of Type Strains, Phase IV (KMG-IV): sequencing the most valuable type-strain genomes for metagenomic binning, comparative biology and taxonomic classification.</title>
        <authorList>
            <person name="Goeker M."/>
        </authorList>
    </citation>
    <scope>NUCLEOTIDE SEQUENCE [LARGE SCALE GENOMIC DNA]</scope>
    <source>
        <strain evidence="8 9">DSM 20467</strain>
    </source>
</reference>
<gene>
    <name evidence="8" type="ORF">EDC37_11528</name>
</gene>
<feature type="domain" description="ABC transmembrane type-1" evidence="7">
    <location>
        <begin position="19"/>
        <end position="220"/>
    </location>
</feature>
<dbReference type="EMBL" id="SMAA01000015">
    <property type="protein sequence ID" value="TCS77485.1"/>
    <property type="molecule type" value="Genomic_DNA"/>
</dbReference>
<feature type="transmembrane region" description="Helical" evidence="6">
    <location>
        <begin position="54"/>
        <end position="77"/>
    </location>
</feature>
<accession>A0A4R3K493</accession>
<dbReference type="AlphaFoldDB" id="A0A4R3K493"/>
<dbReference type="RefSeq" id="WP_132550807.1">
    <property type="nucleotide sequence ID" value="NZ_SMAA01000015.1"/>
</dbReference>
<dbReference type="InterPro" id="IPR035906">
    <property type="entry name" value="MetI-like_sf"/>
</dbReference>
<proteinExistence type="inferred from homology"/>
<evidence type="ECO:0000256" key="2">
    <source>
        <dbReference type="ARBA" id="ARBA00022692"/>
    </source>
</evidence>
<dbReference type="InterPro" id="IPR043429">
    <property type="entry name" value="ArtM/GltK/GlnP/TcyL/YhdX-like"/>
</dbReference>
<keyword evidence="4 6" id="KW-1133">Transmembrane helix</keyword>
<keyword evidence="5 6" id="KW-0472">Membrane</keyword>
<evidence type="ECO:0000259" key="7">
    <source>
        <dbReference type="PROSITE" id="PS50928"/>
    </source>
</evidence>
<protein>
    <submittedName>
        <fullName evidence="8">Amino acid ABC transporter membrane protein 2 (PAAT family)</fullName>
    </submittedName>
</protein>
<dbReference type="PROSITE" id="PS50928">
    <property type="entry name" value="ABC_TM1"/>
    <property type="match status" value="1"/>
</dbReference>
<keyword evidence="3" id="KW-0029">Amino-acid transport</keyword>
<dbReference type="PANTHER" id="PTHR30614">
    <property type="entry name" value="MEMBRANE COMPONENT OF AMINO ACID ABC TRANSPORTER"/>
    <property type="match status" value="1"/>
</dbReference>
<evidence type="ECO:0000256" key="6">
    <source>
        <dbReference type="RuleBase" id="RU363032"/>
    </source>
</evidence>
<sequence>MVFDFHYVITSFITAVHYIPVTLALSLIPLFIGIVFGTLIAVCRKFRIRFIAPLADIIIPVVKGIPLVLHLFIMNFLILKPFDLLAQYYAWADVIRFMDKVYIAIIAISIYAVIIISETMRSALMSVSEGQYEACYSVGLTRWQALRRVVLPQVFPVAIPVLGNNLIGLIKGSSVVYLITVVDVMNGALTTAQINYRFLEAYIAAALIYWGICLLTERLFAVWENHMKKYQLGSAKNNLRQEVL</sequence>
<feature type="transmembrane region" description="Helical" evidence="6">
    <location>
        <begin position="97"/>
        <end position="116"/>
    </location>
</feature>
<keyword evidence="6" id="KW-0813">Transport</keyword>
<evidence type="ECO:0000313" key="9">
    <source>
        <dbReference type="Proteomes" id="UP000295188"/>
    </source>
</evidence>
<dbReference type="GO" id="GO:0005886">
    <property type="term" value="C:plasma membrane"/>
    <property type="evidence" value="ECO:0007669"/>
    <property type="project" value="UniProtKB-SubCell"/>
</dbReference>
<name>A0A4R3K493_9FIRM</name>
<comment type="subcellular location">
    <subcellularLocation>
        <location evidence="6">Cell membrane</location>
        <topology evidence="6">Multi-pass membrane protein</topology>
    </subcellularLocation>
    <subcellularLocation>
        <location evidence="1">Membrane</location>
        <topology evidence="1">Multi-pass membrane protein</topology>
    </subcellularLocation>
</comment>
<evidence type="ECO:0000256" key="5">
    <source>
        <dbReference type="ARBA" id="ARBA00023136"/>
    </source>
</evidence>
<dbReference type="PANTHER" id="PTHR30614:SF0">
    <property type="entry name" value="L-CYSTINE TRANSPORT SYSTEM PERMEASE PROTEIN TCYL"/>
    <property type="match status" value="1"/>
</dbReference>
<dbReference type="OrthoDB" id="9787841at2"/>